<accession>A0A1I1JDY8</accession>
<protein>
    <recommendedName>
        <fullName evidence="3">Lipoprotein</fullName>
    </recommendedName>
</protein>
<keyword evidence="2" id="KW-1185">Reference proteome</keyword>
<evidence type="ECO:0000313" key="2">
    <source>
        <dbReference type="Proteomes" id="UP000199438"/>
    </source>
</evidence>
<proteinExistence type="predicted"/>
<evidence type="ECO:0008006" key="3">
    <source>
        <dbReference type="Google" id="ProtNLM"/>
    </source>
</evidence>
<dbReference type="Proteomes" id="UP000199438">
    <property type="component" value="Unassembled WGS sequence"/>
</dbReference>
<evidence type="ECO:0000313" key="1">
    <source>
        <dbReference type="EMBL" id="SFC44173.1"/>
    </source>
</evidence>
<dbReference type="PROSITE" id="PS51257">
    <property type="entry name" value="PROKAR_LIPOPROTEIN"/>
    <property type="match status" value="1"/>
</dbReference>
<dbReference type="AlphaFoldDB" id="A0A1I1JDY8"/>
<dbReference type="OrthoDB" id="1432066at2"/>
<name>A0A1I1JDY8_9FLAO</name>
<reference evidence="2" key="1">
    <citation type="submission" date="2016-10" db="EMBL/GenBank/DDBJ databases">
        <authorList>
            <person name="Varghese N."/>
            <person name="Submissions S."/>
        </authorList>
    </citation>
    <scope>NUCLEOTIDE SEQUENCE [LARGE SCALE GENOMIC DNA]</scope>
    <source>
        <strain evidence="2">DSM 24499</strain>
    </source>
</reference>
<dbReference type="EMBL" id="FOKV01000004">
    <property type="protein sequence ID" value="SFC44173.1"/>
    <property type="molecule type" value="Genomic_DNA"/>
</dbReference>
<gene>
    <name evidence="1" type="ORF">SAMN04487907_104193</name>
</gene>
<sequence>MKKILAILIVISSILISCKEEKKYTDYNENDFYEVQGLVTHAPLTDDPYDLHVAKDVHYKYFLDRDQPLSGIEENFEILEDVKGYPVVILVHIEDEMINFYDRIGFSENLSIDEKKILEEHFQEQMDIEREKINKRN</sequence>
<dbReference type="RefSeq" id="WP_092542705.1">
    <property type="nucleotide sequence ID" value="NZ_FOKV01000004.1"/>
</dbReference>
<organism evidence="1 2">
    <name type="scientific">Zunongwangia mangrovi</name>
    <dbReference type="NCBI Taxonomy" id="1334022"/>
    <lineage>
        <taxon>Bacteria</taxon>
        <taxon>Pseudomonadati</taxon>
        <taxon>Bacteroidota</taxon>
        <taxon>Flavobacteriia</taxon>
        <taxon>Flavobacteriales</taxon>
        <taxon>Flavobacteriaceae</taxon>
        <taxon>Zunongwangia</taxon>
    </lineage>
</organism>